<dbReference type="Gene3D" id="3.40.640.10">
    <property type="entry name" value="Type I PLP-dependent aspartate aminotransferase-like (Major domain)"/>
    <property type="match status" value="1"/>
</dbReference>
<keyword evidence="3" id="KW-1185">Reference proteome</keyword>
<dbReference type="GO" id="GO:0016829">
    <property type="term" value="F:lyase activity"/>
    <property type="evidence" value="ECO:0007669"/>
    <property type="project" value="UniProtKB-KW"/>
</dbReference>
<dbReference type="InterPro" id="IPR015424">
    <property type="entry name" value="PyrdxlP-dep_Trfase"/>
</dbReference>
<evidence type="ECO:0000313" key="3">
    <source>
        <dbReference type="Proteomes" id="UP000243528"/>
    </source>
</evidence>
<dbReference type="EMBL" id="PYGE01000016">
    <property type="protein sequence ID" value="PSL00363.1"/>
    <property type="molecule type" value="Genomic_DNA"/>
</dbReference>
<gene>
    <name evidence="2" type="ORF">CLV30_11623</name>
</gene>
<sequence length="366" mass="38305">MVDVIGGAQRAFPATAAGYLDTPSMGVPPESTVAAVEDALRSWSAASAGFEHWDVTHAQCRSLIAREVGTAETNVALIPSVVPGVSYVSTQLARRGGVLLAHRSEFRSLLLPAMQAYGEERVRWVDGPYVAATFADALDHDVSAVVVSTVGSHDGSRVDLPGLLDACHQAGAELVVDATQSLGVIALDVPAEAPAAIVAAGYKGLLAPRGTGYGIVRPDLTDDVPAHPSPYGMADTSVVGPYGPPLLPFTGAARLDQSPAWFSWVGARAGLEFLGGIPVAAREEHSLRLARRLHDGLADAGFPVVDGDRPSPVVSLPVQAPGDVLADLERAGVRAAVRRGMLRMGFHLYVTDEAVDTALDVLVRHR</sequence>
<name>A0A2P8DT22_9ACTN</name>
<reference evidence="2 3" key="1">
    <citation type="submission" date="2018-03" db="EMBL/GenBank/DDBJ databases">
        <title>Genomic Encyclopedia of Archaeal and Bacterial Type Strains, Phase II (KMG-II): from individual species to whole genera.</title>
        <authorList>
            <person name="Goeker M."/>
        </authorList>
    </citation>
    <scope>NUCLEOTIDE SEQUENCE [LARGE SCALE GENOMIC DNA]</scope>
    <source>
        <strain evidence="2 3">DSM 45211</strain>
    </source>
</reference>
<dbReference type="PANTHER" id="PTHR43586">
    <property type="entry name" value="CYSTEINE DESULFURASE"/>
    <property type="match status" value="1"/>
</dbReference>
<dbReference type="SUPFAM" id="SSF53383">
    <property type="entry name" value="PLP-dependent transferases"/>
    <property type="match status" value="1"/>
</dbReference>
<dbReference type="InterPro" id="IPR000192">
    <property type="entry name" value="Aminotrans_V_dom"/>
</dbReference>
<accession>A0A2P8DT22</accession>
<dbReference type="AlphaFoldDB" id="A0A2P8DT22"/>
<evidence type="ECO:0000313" key="2">
    <source>
        <dbReference type="EMBL" id="PSL00363.1"/>
    </source>
</evidence>
<keyword evidence="2" id="KW-0456">Lyase</keyword>
<dbReference type="PANTHER" id="PTHR43586:SF21">
    <property type="entry name" value="PYRIDOXAL PHOSPHATE (PLP)-DEPENDENT ASPARTATE AMINOTRANSFERASE SUPERFAMILY"/>
    <property type="match status" value="1"/>
</dbReference>
<protein>
    <submittedName>
        <fullName evidence="2">Selenocysteine lyase/cysteine desulfurase</fullName>
    </submittedName>
</protein>
<dbReference type="Proteomes" id="UP000243528">
    <property type="component" value="Unassembled WGS sequence"/>
</dbReference>
<dbReference type="Gene3D" id="3.90.1150.10">
    <property type="entry name" value="Aspartate Aminotransferase, domain 1"/>
    <property type="match status" value="1"/>
</dbReference>
<proteinExistence type="predicted"/>
<dbReference type="InterPro" id="IPR015422">
    <property type="entry name" value="PyrdxlP-dep_Trfase_small"/>
</dbReference>
<dbReference type="Pfam" id="PF00266">
    <property type="entry name" value="Aminotran_5"/>
    <property type="match status" value="1"/>
</dbReference>
<dbReference type="OrthoDB" id="250246at2"/>
<feature type="domain" description="Aminotransferase class V" evidence="1">
    <location>
        <begin position="59"/>
        <end position="355"/>
    </location>
</feature>
<dbReference type="InterPro" id="IPR015421">
    <property type="entry name" value="PyrdxlP-dep_Trfase_major"/>
</dbReference>
<evidence type="ECO:0000259" key="1">
    <source>
        <dbReference type="Pfam" id="PF00266"/>
    </source>
</evidence>
<organism evidence="2 3">
    <name type="scientific">Haloactinopolyspora alba</name>
    <dbReference type="NCBI Taxonomy" id="648780"/>
    <lineage>
        <taxon>Bacteria</taxon>
        <taxon>Bacillati</taxon>
        <taxon>Actinomycetota</taxon>
        <taxon>Actinomycetes</taxon>
        <taxon>Jiangellales</taxon>
        <taxon>Jiangellaceae</taxon>
        <taxon>Haloactinopolyspora</taxon>
    </lineage>
</organism>
<comment type="caution">
    <text evidence="2">The sequence shown here is derived from an EMBL/GenBank/DDBJ whole genome shotgun (WGS) entry which is preliminary data.</text>
</comment>